<evidence type="ECO:0000256" key="2">
    <source>
        <dbReference type="ARBA" id="ARBA00022617"/>
    </source>
</evidence>
<keyword evidence="8" id="KW-0223">Dioxygenase</keyword>
<keyword evidence="1 6" id="KW-0813">Transport</keyword>
<feature type="domain" description="Globin" evidence="7">
    <location>
        <begin position="1"/>
        <end position="134"/>
    </location>
</feature>
<evidence type="ECO:0000313" key="9">
    <source>
        <dbReference type="Proteomes" id="UP000228531"/>
    </source>
</evidence>
<dbReference type="PANTHER" id="PTHR46458">
    <property type="entry name" value="BLR2807 PROTEIN"/>
    <property type="match status" value="1"/>
</dbReference>
<sequence length="139" mass="15141">MTEDQIILIQDSFKQVAPISDAAATIFYDRLFEIAPEVRPYFRGDMGEQGAKLMSTLGVVVNGLRDLDKIVPVAQELAVRHVHYGVEAKDYEPVGAALIYTLEQGLGDGFTDATKDSWIAAYGTLSTVMIDAAYPKAAL</sequence>
<evidence type="ECO:0000256" key="4">
    <source>
        <dbReference type="ARBA" id="ARBA00022723"/>
    </source>
</evidence>
<comment type="caution">
    <text evidence="8">The sequence shown here is derived from an EMBL/GenBank/DDBJ whole genome shotgun (WGS) entry which is preliminary data.</text>
</comment>
<dbReference type="InterPro" id="IPR009050">
    <property type="entry name" value="Globin-like_sf"/>
</dbReference>
<evidence type="ECO:0000256" key="5">
    <source>
        <dbReference type="ARBA" id="ARBA00023004"/>
    </source>
</evidence>
<evidence type="ECO:0000313" key="8">
    <source>
        <dbReference type="EMBL" id="PJI92720.1"/>
    </source>
</evidence>
<dbReference type="AlphaFoldDB" id="A0A2M8WP53"/>
<evidence type="ECO:0000256" key="1">
    <source>
        <dbReference type="ARBA" id="ARBA00022448"/>
    </source>
</evidence>
<keyword evidence="2 6" id="KW-0349">Heme</keyword>
<dbReference type="OrthoDB" id="3213438at2"/>
<comment type="similarity">
    <text evidence="6">Belongs to the globin family.</text>
</comment>
<organism evidence="8 9">
    <name type="scientific">Yoonia maricola</name>
    <dbReference type="NCBI Taxonomy" id="420999"/>
    <lineage>
        <taxon>Bacteria</taxon>
        <taxon>Pseudomonadati</taxon>
        <taxon>Pseudomonadota</taxon>
        <taxon>Alphaproteobacteria</taxon>
        <taxon>Rhodobacterales</taxon>
        <taxon>Paracoccaceae</taxon>
        <taxon>Yoonia</taxon>
    </lineage>
</organism>
<keyword evidence="8" id="KW-0560">Oxidoreductase</keyword>
<dbReference type="GO" id="GO:0046872">
    <property type="term" value="F:metal ion binding"/>
    <property type="evidence" value="ECO:0007669"/>
    <property type="project" value="UniProtKB-KW"/>
</dbReference>
<dbReference type="InterPro" id="IPR050532">
    <property type="entry name" value="Globin-like_OT"/>
</dbReference>
<dbReference type="Gene3D" id="1.10.490.10">
    <property type="entry name" value="Globins"/>
    <property type="match status" value="1"/>
</dbReference>
<dbReference type="EMBL" id="PGTY01000001">
    <property type="protein sequence ID" value="PJI92720.1"/>
    <property type="molecule type" value="Genomic_DNA"/>
</dbReference>
<dbReference type="GO" id="GO:0020037">
    <property type="term" value="F:heme binding"/>
    <property type="evidence" value="ECO:0007669"/>
    <property type="project" value="InterPro"/>
</dbReference>
<protein>
    <submittedName>
        <fullName evidence="8">Nitric oxide dioxygenase</fullName>
    </submittedName>
</protein>
<gene>
    <name evidence="8" type="ORF">BC777_1580</name>
</gene>
<dbReference type="GO" id="GO:0051213">
    <property type="term" value="F:dioxygenase activity"/>
    <property type="evidence" value="ECO:0007669"/>
    <property type="project" value="UniProtKB-KW"/>
</dbReference>
<dbReference type="PROSITE" id="PS01033">
    <property type="entry name" value="GLOBIN"/>
    <property type="match status" value="1"/>
</dbReference>
<proteinExistence type="inferred from homology"/>
<keyword evidence="3 6" id="KW-0561">Oxygen transport</keyword>
<evidence type="ECO:0000256" key="6">
    <source>
        <dbReference type="RuleBase" id="RU000356"/>
    </source>
</evidence>
<evidence type="ECO:0000259" key="7">
    <source>
        <dbReference type="PROSITE" id="PS01033"/>
    </source>
</evidence>
<reference evidence="8 9" key="1">
    <citation type="submission" date="2017-11" db="EMBL/GenBank/DDBJ databases">
        <title>Genomic Encyclopedia of Archaeal and Bacterial Type Strains, Phase II (KMG-II): From Individual Species to Whole Genera.</title>
        <authorList>
            <person name="Goeker M."/>
        </authorList>
    </citation>
    <scope>NUCLEOTIDE SEQUENCE [LARGE SCALE GENOMIC DNA]</scope>
    <source>
        <strain evidence="8 9">DSM 29128</strain>
    </source>
</reference>
<keyword evidence="4" id="KW-0479">Metal-binding</keyword>
<dbReference type="GO" id="GO:0005344">
    <property type="term" value="F:oxygen carrier activity"/>
    <property type="evidence" value="ECO:0007669"/>
    <property type="project" value="UniProtKB-KW"/>
</dbReference>
<dbReference type="Pfam" id="PF00042">
    <property type="entry name" value="Globin"/>
    <property type="match status" value="1"/>
</dbReference>
<dbReference type="InterPro" id="IPR000971">
    <property type="entry name" value="Globin"/>
</dbReference>
<dbReference type="CDD" id="cd12131">
    <property type="entry name" value="HGbI-like"/>
    <property type="match status" value="1"/>
</dbReference>
<dbReference type="Proteomes" id="UP000228531">
    <property type="component" value="Unassembled WGS sequence"/>
</dbReference>
<dbReference type="SUPFAM" id="SSF46458">
    <property type="entry name" value="Globin-like"/>
    <property type="match status" value="1"/>
</dbReference>
<evidence type="ECO:0000256" key="3">
    <source>
        <dbReference type="ARBA" id="ARBA00022621"/>
    </source>
</evidence>
<accession>A0A2M8WP53</accession>
<dbReference type="InterPro" id="IPR012292">
    <property type="entry name" value="Globin/Proto"/>
</dbReference>
<dbReference type="PRINTS" id="PR01907">
    <property type="entry name" value="WORMGLOBIN"/>
</dbReference>
<name>A0A2M8WP53_9RHOB</name>
<dbReference type="GO" id="GO:0019825">
    <property type="term" value="F:oxygen binding"/>
    <property type="evidence" value="ECO:0007669"/>
    <property type="project" value="InterPro"/>
</dbReference>
<dbReference type="RefSeq" id="WP_100367509.1">
    <property type="nucleotide sequence ID" value="NZ_PGTY01000001.1"/>
</dbReference>
<keyword evidence="9" id="KW-1185">Reference proteome</keyword>
<dbReference type="PANTHER" id="PTHR46458:SF1">
    <property type="entry name" value="GEO09476P1"/>
    <property type="match status" value="1"/>
</dbReference>
<keyword evidence="5" id="KW-0408">Iron</keyword>